<organism evidence="1 2">
    <name type="scientific">Skermanella aerolata</name>
    <dbReference type="NCBI Taxonomy" id="393310"/>
    <lineage>
        <taxon>Bacteria</taxon>
        <taxon>Pseudomonadati</taxon>
        <taxon>Pseudomonadota</taxon>
        <taxon>Alphaproteobacteria</taxon>
        <taxon>Rhodospirillales</taxon>
        <taxon>Azospirillaceae</taxon>
        <taxon>Skermanella</taxon>
    </lineage>
</organism>
<dbReference type="EMBL" id="BJYZ01000038">
    <property type="protein sequence ID" value="GEO42244.1"/>
    <property type="molecule type" value="Genomic_DNA"/>
</dbReference>
<dbReference type="AlphaFoldDB" id="A0A512E0K2"/>
<dbReference type="Proteomes" id="UP000321523">
    <property type="component" value="Unassembled WGS sequence"/>
</dbReference>
<proteinExistence type="predicted"/>
<dbReference type="OrthoDB" id="7306779at2"/>
<evidence type="ECO:0000313" key="1">
    <source>
        <dbReference type="EMBL" id="GEO42244.1"/>
    </source>
</evidence>
<name>A0A512E0K2_9PROT</name>
<evidence type="ECO:0000313" key="2">
    <source>
        <dbReference type="Proteomes" id="UP000321523"/>
    </source>
</evidence>
<sequence length="79" mass="8788">MFQRYKVHFVKQTPAQSRGRPERDVNVEILKKFLAANGLMGELDRVLPSAAFGILEISCTPLLAGRLSDMSEVEVVLEA</sequence>
<protein>
    <submittedName>
        <fullName evidence="1">Uncharacterized protein</fullName>
    </submittedName>
</protein>
<accession>A0A512E0K2</accession>
<gene>
    <name evidence="1" type="ORF">SAE02_63920</name>
</gene>
<keyword evidence="2" id="KW-1185">Reference proteome</keyword>
<reference evidence="1 2" key="1">
    <citation type="submission" date="2019-07" db="EMBL/GenBank/DDBJ databases">
        <title>Whole genome shotgun sequence of Skermanella aerolata NBRC 106429.</title>
        <authorList>
            <person name="Hosoyama A."/>
            <person name="Uohara A."/>
            <person name="Ohji S."/>
            <person name="Ichikawa N."/>
        </authorList>
    </citation>
    <scope>NUCLEOTIDE SEQUENCE [LARGE SCALE GENOMIC DNA]</scope>
    <source>
        <strain evidence="1 2">NBRC 106429</strain>
    </source>
</reference>
<dbReference type="RefSeq" id="WP_044437146.1">
    <property type="nucleotide sequence ID" value="NZ_BJYZ01000038.1"/>
</dbReference>
<comment type="caution">
    <text evidence="1">The sequence shown here is derived from an EMBL/GenBank/DDBJ whole genome shotgun (WGS) entry which is preliminary data.</text>
</comment>